<gene>
    <name evidence="3" type="ORF">CSSPJE1EN1_LOCUS17106</name>
</gene>
<organism evidence="3 4">
    <name type="scientific">Sphagnum jensenii</name>
    <dbReference type="NCBI Taxonomy" id="128206"/>
    <lineage>
        <taxon>Eukaryota</taxon>
        <taxon>Viridiplantae</taxon>
        <taxon>Streptophyta</taxon>
        <taxon>Embryophyta</taxon>
        <taxon>Bryophyta</taxon>
        <taxon>Sphagnophytina</taxon>
        <taxon>Sphagnopsida</taxon>
        <taxon>Sphagnales</taxon>
        <taxon>Sphagnaceae</taxon>
        <taxon>Sphagnum</taxon>
    </lineage>
</organism>
<sequence>MLMELARREKEAGIKPDPEIDIFMKTPGLEICADTVVGNKMKRGVSGGLKKGINTVALKHWLLYVKLIKLVACFVVLSFVSIQVMLVGRAKALFMDEISSGLDSSTT</sequence>
<protein>
    <submittedName>
        <fullName evidence="3">Uncharacterized protein</fullName>
    </submittedName>
</protein>
<keyword evidence="4" id="KW-1185">Reference proteome</keyword>
<evidence type="ECO:0000256" key="2">
    <source>
        <dbReference type="SAM" id="Phobius"/>
    </source>
</evidence>
<keyword evidence="1" id="KW-0813">Transport</keyword>
<proteinExistence type="predicted"/>
<accession>A0ABP0WXP1</accession>
<reference evidence="3" key="1">
    <citation type="submission" date="2024-02" db="EMBL/GenBank/DDBJ databases">
        <authorList>
            <consortium name="ELIXIR-Norway"/>
            <consortium name="Elixir Norway"/>
        </authorList>
    </citation>
    <scope>NUCLEOTIDE SEQUENCE</scope>
</reference>
<dbReference type="PANTHER" id="PTHR19241">
    <property type="entry name" value="ATP-BINDING CASSETTE TRANSPORTER"/>
    <property type="match status" value="1"/>
</dbReference>
<dbReference type="EMBL" id="OZ020099">
    <property type="protein sequence ID" value="CAK9271628.1"/>
    <property type="molecule type" value="Genomic_DNA"/>
</dbReference>
<evidence type="ECO:0000313" key="4">
    <source>
        <dbReference type="Proteomes" id="UP001497444"/>
    </source>
</evidence>
<name>A0ABP0WXP1_9BRYO</name>
<keyword evidence="2" id="KW-1133">Transmembrane helix</keyword>
<keyword evidence="2" id="KW-0472">Membrane</keyword>
<evidence type="ECO:0000256" key="1">
    <source>
        <dbReference type="ARBA" id="ARBA00022448"/>
    </source>
</evidence>
<evidence type="ECO:0000313" key="3">
    <source>
        <dbReference type="EMBL" id="CAK9271628.1"/>
    </source>
</evidence>
<dbReference type="Proteomes" id="UP001497444">
    <property type="component" value="Chromosome 4"/>
</dbReference>
<feature type="transmembrane region" description="Helical" evidence="2">
    <location>
        <begin position="67"/>
        <end position="86"/>
    </location>
</feature>
<keyword evidence="2" id="KW-0812">Transmembrane</keyword>